<keyword evidence="5" id="KW-0687">Ribonucleoprotein</keyword>
<evidence type="ECO:0000313" key="10">
    <source>
        <dbReference type="Proteomes" id="UP001328107"/>
    </source>
</evidence>
<evidence type="ECO:0000256" key="5">
    <source>
        <dbReference type="ARBA" id="ARBA00023274"/>
    </source>
</evidence>
<keyword evidence="3" id="KW-0689">Ribosomal protein</keyword>
<evidence type="ECO:0000256" key="3">
    <source>
        <dbReference type="ARBA" id="ARBA00022980"/>
    </source>
</evidence>
<dbReference type="SMART" id="SM01403">
    <property type="entry name" value="Ribosomal_S10"/>
    <property type="match status" value="1"/>
</dbReference>
<comment type="subcellular location">
    <subcellularLocation>
        <location evidence="1">Mitochondrion</location>
    </subcellularLocation>
</comment>
<accession>A0AAN5C811</accession>
<reference evidence="10" key="1">
    <citation type="submission" date="2022-10" db="EMBL/GenBank/DDBJ databases">
        <title>Genome assembly of Pristionchus species.</title>
        <authorList>
            <person name="Yoshida K."/>
            <person name="Sommer R.J."/>
        </authorList>
    </citation>
    <scope>NUCLEOTIDE SEQUENCE [LARGE SCALE GENOMIC DNA]</scope>
    <source>
        <strain evidence="10">RS5460</strain>
    </source>
</reference>
<keyword evidence="4" id="KW-0496">Mitochondrion</keyword>
<evidence type="ECO:0000313" key="9">
    <source>
        <dbReference type="EMBL" id="GMR40968.1"/>
    </source>
</evidence>
<protein>
    <recommendedName>
        <fullName evidence="6">Small ribosomal subunit protein uS10m</fullName>
    </recommendedName>
    <alternativeName>
        <fullName evidence="7">28S ribosomal protein S10, mitochondrial</fullName>
    </alternativeName>
</protein>
<dbReference type="PANTHER" id="PTHR13334:SF4">
    <property type="entry name" value="SMALL RIBOSOMAL SUBUNIT PROTEIN US10M"/>
    <property type="match status" value="1"/>
</dbReference>
<comment type="similarity">
    <text evidence="2">Belongs to the universal ribosomal protein uS10 family.</text>
</comment>
<proteinExistence type="inferred from homology"/>
<feature type="domain" description="Small ribosomal subunit protein uS10" evidence="8">
    <location>
        <begin position="57"/>
        <end position="154"/>
    </location>
</feature>
<evidence type="ECO:0000256" key="7">
    <source>
        <dbReference type="ARBA" id="ARBA00035544"/>
    </source>
</evidence>
<sequence length="175" mass="20061">MLRRLVVSGSRLLQQLPMAAAPAVAARGVRAAAAAPGKPVLPSQAHPLPDKLFRTIELEYRGHDHAVLKSYTQFLEQVCKNLDITRGTTEVLPYVRWVQPLLRSKFVHKKYKLHYETRTHITRFKIHDLTGSTASTFLEYIERNIPEGVAMRVEYEELLPLPEQITGSQYWRKTE</sequence>
<evidence type="ECO:0000256" key="1">
    <source>
        <dbReference type="ARBA" id="ARBA00004173"/>
    </source>
</evidence>
<dbReference type="PANTHER" id="PTHR13334">
    <property type="entry name" value="MITOCHONDRIAL 28S RIBOSOMAL PROTEIN S10"/>
    <property type="match status" value="1"/>
</dbReference>
<dbReference type="Gene3D" id="3.30.70.600">
    <property type="entry name" value="Ribosomal protein S10 domain"/>
    <property type="match status" value="1"/>
</dbReference>
<dbReference type="InterPro" id="IPR027486">
    <property type="entry name" value="Ribosomal_uS10_dom"/>
</dbReference>
<evidence type="ECO:0000256" key="6">
    <source>
        <dbReference type="ARBA" id="ARBA00035261"/>
    </source>
</evidence>
<dbReference type="InterPro" id="IPR036838">
    <property type="entry name" value="Ribosomal_uS10_dom_sf"/>
</dbReference>
<evidence type="ECO:0000256" key="2">
    <source>
        <dbReference type="ARBA" id="ARBA00007102"/>
    </source>
</evidence>
<comment type="caution">
    <text evidence="9">The sequence shown here is derived from an EMBL/GenBank/DDBJ whole genome shotgun (WGS) entry which is preliminary data.</text>
</comment>
<dbReference type="AlphaFoldDB" id="A0AAN5C811"/>
<organism evidence="9 10">
    <name type="scientific">Pristionchus mayeri</name>
    <dbReference type="NCBI Taxonomy" id="1317129"/>
    <lineage>
        <taxon>Eukaryota</taxon>
        <taxon>Metazoa</taxon>
        <taxon>Ecdysozoa</taxon>
        <taxon>Nematoda</taxon>
        <taxon>Chromadorea</taxon>
        <taxon>Rhabditida</taxon>
        <taxon>Rhabditina</taxon>
        <taxon>Diplogasteromorpha</taxon>
        <taxon>Diplogasteroidea</taxon>
        <taxon>Neodiplogasteridae</taxon>
        <taxon>Pristionchus</taxon>
    </lineage>
</organism>
<name>A0AAN5C811_9BILA</name>
<gene>
    <name evidence="9" type="ORF">PMAYCL1PPCAC_11163</name>
</gene>
<evidence type="ECO:0000259" key="8">
    <source>
        <dbReference type="SMART" id="SM01403"/>
    </source>
</evidence>
<dbReference type="GO" id="GO:0005763">
    <property type="term" value="C:mitochondrial small ribosomal subunit"/>
    <property type="evidence" value="ECO:0007669"/>
    <property type="project" value="InterPro"/>
</dbReference>
<dbReference type="InterPro" id="IPR040055">
    <property type="entry name" value="Ribosomal_uS10m"/>
</dbReference>
<dbReference type="Proteomes" id="UP001328107">
    <property type="component" value="Unassembled WGS sequence"/>
</dbReference>
<dbReference type="Pfam" id="PF00338">
    <property type="entry name" value="Ribosomal_S10"/>
    <property type="match status" value="1"/>
</dbReference>
<keyword evidence="10" id="KW-1185">Reference proteome</keyword>
<dbReference type="EMBL" id="BTRK01000003">
    <property type="protein sequence ID" value="GMR40968.1"/>
    <property type="molecule type" value="Genomic_DNA"/>
</dbReference>
<evidence type="ECO:0000256" key="4">
    <source>
        <dbReference type="ARBA" id="ARBA00023128"/>
    </source>
</evidence>
<dbReference type="SUPFAM" id="SSF54999">
    <property type="entry name" value="Ribosomal protein S10"/>
    <property type="match status" value="1"/>
</dbReference>